<gene>
    <name evidence="2" type="ORF">PoB_000852500</name>
</gene>
<accession>A0AAV3YH12</accession>
<dbReference type="EMBL" id="BLXT01000975">
    <property type="protein sequence ID" value="GFN82019.1"/>
    <property type="molecule type" value="Genomic_DNA"/>
</dbReference>
<proteinExistence type="predicted"/>
<reference evidence="2 3" key="1">
    <citation type="journal article" date="2021" name="Elife">
        <title>Chloroplast acquisition without the gene transfer in kleptoplastic sea slugs, Plakobranchus ocellatus.</title>
        <authorList>
            <person name="Maeda T."/>
            <person name="Takahashi S."/>
            <person name="Yoshida T."/>
            <person name="Shimamura S."/>
            <person name="Takaki Y."/>
            <person name="Nagai Y."/>
            <person name="Toyoda A."/>
            <person name="Suzuki Y."/>
            <person name="Arimoto A."/>
            <person name="Ishii H."/>
            <person name="Satoh N."/>
            <person name="Nishiyama T."/>
            <person name="Hasebe M."/>
            <person name="Maruyama T."/>
            <person name="Minagawa J."/>
            <person name="Obokata J."/>
            <person name="Shigenobu S."/>
        </authorList>
    </citation>
    <scope>NUCLEOTIDE SEQUENCE [LARGE SCALE GENOMIC DNA]</scope>
</reference>
<protein>
    <submittedName>
        <fullName evidence="2">Uncharacterized protein</fullName>
    </submittedName>
</protein>
<name>A0AAV3YH12_9GAST</name>
<evidence type="ECO:0000256" key="1">
    <source>
        <dbReference type="SAM" id="MobiDB-lite"/>
    </source>
</evidence>
<dbReference type="AlphaFoldDB" id="A0AAV3YH12"/>
<keyword evidence="3" id="KW-1185">Reference proteome</keyword>
<dbReference type="Proteomes" id="UP000735302">
    <property type="component" value="Unassembled WGS sequence"/>
</dbReference>
<organism evidence="2 3">
    <name type="scientific">Plakobranchus ocellatus</name>
    <dbReference type="NCBI Taxonomy" id="259542"/>
    <lineage>
        <taxon>Eukaryota</taxon>
        <taxon>Metazoa</taxon>
        <taxon>Spiralia</taxon>
        <taxon>Lophotrochozoa</taxon>
        <taxon>Mollusca</taxon>
        <taxon>Gastropoda</taxon>
        <taxon>Heterobranchia</taxon>
        <taxon>Euthyneura</taxon>
        <taxon>Panpulmonata</taxon>
        <taxon>Sacoglossa</taxon>
        <taxon>Placobranchoidea</taxon>
        <taxon>Plakobranchidae</taxon>
        <taxon>Plakobranchus</taxon>
    </lineage>
</organism>
<evidence type="ECO:0000313" key="2">
    <source>
        <dbReference type="EMBL" id="GFN82019.1"/>
    </source>
</evidence>
<comment type="caution">
    <text evidence="2">The sequence shown here is derived from an EMBL/GenBank/DDBJ whole genome shotgun (WGS) entry which is preliminary data.</text>
</comment>
<evidence type="ECO:0000313" key="3">
    <source>
        <dbReference type="Proteomes" id="UP000735302"/>
    </source>
</evidence>
<feature type="region of interest" description="Disordered" evidence="1">
    <location>
        <begin position="56"/>
        <end position="75"/>
    </location>
</feature>
<sequence>MSNRVTTTNRGQKLAETVLMQFRKGSHFVYNNNSHDNTPFVAADFLRKKTNISTIPDDKNYTKRHPNLKEGKHEDVMPSDVKVKSCVLGKSPNNDDADNLIDVIQYICIAIGHFGSLKIEMFIP</sequence>